<organism evidence="13 14">
    <name type="scientific">Pyrrhoderma noxium</name>
    <dbReference type="NCBI Taxonomy" id="2282107"/>
    <lineage>
        <taxon>Eukaryota</taxon>
        <taxon>Fungi</taxon>
        <taxon>Dikarya</taxon>
        <taxon>Basidiomycota</taxon>
        <taxon>Agaricomycotina</taxon>
        <taxon>Agaricomycetes</taxon>
        <taxon>Hymenochaetales</taxon>
        <taxon>Hymenochaetaceae</taxon>
        <taxon>Pyrrhoderma</taxon>
    </lineage>
</organism>
<name>A0A286U8F1_9AGAM</name>
<dbReference type="GO" id="GO:0016887">
    <property type="term" value="F:ATP hydrolysis activity"/>
    <property type="evidence" value="ECO:0007669"/>
    <property type="project" value="InterPro"/>
</dbReference>
<evidence type="ECO:0000313" key="13">
    <source>
        <dbReference type="EMBL" id="PAV15835.1"/>
    </source>
</evidence>
<dbReference type="InParanoid" id="A0A286U8F1"/>
<dbReference type="InterPro" id="IPR008269">
    <property type="entry name" value="Lon_proteolytic"/>
</dbReference>
<keyword evidence="3 7" id="KW-0378">Hydrolase</keyword>
<evidence type="ECO:0000259" key="12">
    <source>
        <dbReference type="PROSITE" id="PS51787"/>
    </source>
</evidence>
<comment type="caution">
    <text evidence="13">The sequence shown here is derived from an EMBL/GenBank/DDBJ whole genome shotgun (WGS) entry which is preliminary data.</text>
</comment>
<dbReference type="AlphaFoldDB" id="A0A286U8F1"/>
<keyword evidence="1 7" id="KW-0645">Protease</keyword>
<feature type="domain" description="Lon proteolytic" evidence="11">
    <location>
        <begin position="783"/>
        <end position="1002"/>
    </location>
</feature>
<evidence type="ECO:0000259" key="11">
    <source>
        <dbReference type="PROSITE" id="PS51786"/>
    </source>
</evidence>
<dbReference type="PRINTS" id="PR00830">
    <property type="entry name" value="ENDOLAPTASE"/>
</dbReference>
<dbReference type="InterPro" id="IPR003959">
    <property type="entry name" value="ATPase_AAA_core"/>
</dbReference>
<dbReference type="Pfam" id="PF00004">
    <property type="entry name" value="AAA"/>
    <property type="match status" value="1"/>
</dbReference>
<dbReference type="PANTHER" id="PTHR10046">
    <property type="entry name" value="ATP DEPENDENT LON PROTEASE FAMILY MEMBER"/>
    <property type="match status" value="1"/>
</dbReference>
<dbReference type="OrthoDB" id="2411602at2759"/>
<feature type="compositionally biased region" description="Low complexity" evidence="10">
    <location>
        <begin position="321"/>
        <end position="336"/>
    </location>
</feature>
<dbReference type="InterPro" id="IPR027065">
    <property type="entry name" value="Lon_Prtase"/>
</dbReference>
<evidence type="ECO:0000313" key="14">
    <source>
        <dbReference type="Proteomes" id="UP000217199"/>
    </source>
</evidence>
<dbReference type="SUPFAM" id="SSF88697">
    <property type="entry name" value="PUA domain-like"/>
    <property type="match status" value="1"/>
</dbReference>
<comment type="similarity">
    <text evidence="7 8">Belongs to the peptidase S16 family.</text>
</comment>
<keyword evidence="2 8" id="KW-0547">Nucleotide-binding</keyword>
<dbReference type="GO" id="GO:0004176">
    <property type="term" value="F:ATP-dependent peptidase activity"/>
    <property type="evidence" value="ECO:0007669"/>
    <property type="project" value="UniProtKB-UniRule"/>
</dbReference>
<feature type="region of interest" description="Disordered" evidence="10">
    <location>
        <begin position="317"/>
        <end position="363"/>
    </location>
</feature>
<evidence type="ECO:0000256" key="3">
    <source>
        <dbReference type="ARBA" id="ARBA00022801"/>
    </source>
</evidence>
<keyword evidence="5 8" id="KW-0067">ATP-binding</keyword>
<evidence type="ECO:0000256" key="4">
    <source>
        <dbReference type="ARBA" id="ARBA00022825"/>
    </source>
</evidence>
<evidence type="ECO:0000256" key="6">
    <source>
        <dbReference type="ARBA" id="ARBA00050665"/>
    </source>
</evidence>
<keyword evidence="4 7" id="KW-0720">Serine protease</keyword>
<gene>
    <name evidence="13" type="ORF">PNOK_0869300</name>
</gene>
<dbReference type="CDD" id="cd19500">
    <property type="entry name" value="RecA-like_Lon"/>
    <property type="match status" value="1"/>
</dbReference>
<dbReference type="STRING" id="2282107.A0A286U8F1"/>
<dbReference type="GO" id="GO:0004252">
    <property type="term" value="F:serine-type endopeptidase activity"/>
    <property type="evidence" value="ECO:0007669"/>
    <property type="project" value="UniProtKB-UniRule"/>
</dbReference>
<dbReference type="PROSITE" id="PS51786">
    <property type="entry name" value="LON_PROTEOLYTIC"/>
    <property type="match status" value="1"/>
</dbReference>
<dbReference type="EMBL" id="NBII01000009">
    <property type="protein sequence ID" value="PAV15835.1"/>
    <property type="molecule type" value="Genomic_DNA"/>
</dbReference>
<dbReference type="InterPro" id="IPR014721">
    <property type="entry name" value="Ribsml_uS5_D2-typ_fold_subgr"/>
</dbReference>
<evidence type="ECO:0000256" key="1">
    <source>
        <dbReference type="ARBA" id="ARBA00022670"/>
    </source>
</evidence>
<comment type="catalytic activity">
    <reaction evidence="6">
        <text>Hydrolysis of proteins in presence of ATP.</text>
        <dbReference type="EC" id="3.4.21.53"/>
    </reaction>
</comment>
<dbReference type="Gene3D" id="1.10.8.60">
    <property type="match status" value="1"/>
</dbReference>
<evidence type="ECO:0000256" key="7">
    <source>
        <dbReference type="PROSITE-ProRule" id="PRU01122"/>
    </source>
</evidence>
<evidence type="ECO:0000256" key="2">
    <source>
        <dbReference type="ARBA" id="ARBA00022741"/>
    </source>
</evidence>
<feature type="domain" description="Lon N-terminal" evidence="12">
    <location>
        <begin position="8"/>
        <end position="272"/>
    </location>
</feature>
<dbReference type="Proteomes" id="UP000217199">
    <property type="component" value="Unassembled WGS sequence"/>
</dbReference>
<dbReference type="Gene3D" id="3.30.230.10">
    <property type="match status" value="1"/>
</dbReference>
<protein>
    <recommendedName>
        <fullName evidence="9">Lon protease homolog</fullName>
        <ecNumber evidence="9">3.4.21.-</ecNumber>
    </recommendedName>
</protein>
<feature type="active site" evidence="7">
    <location>
        <position position="950"/>
    </location>
</feature>
<feature type="compositionally biased region" description="Acidic residues" evidence="10">
    <location>
        <begin position="340"/>
        <end position="351"/>
    </location>
</feature>
<dbReference type="GO" id="GO:0005524">
    <property type="term" value="F:ATP binding"/>
    <property type="evidence" value="ECO:0007669"/>
    <property type="project" value="UniProtKB-KW"/>
</dbReference>
<dbReference type="Pfam" id="PF02190">
    <property type="entry name" value="LON_substr_bdg"/>
    <property type="match status" value="1"/>
</dbReference>
<evidence type="ECO:0000256" key="5">
    <source>
        <dbReference type="ARBA" id="ARBA00022840"/>
    </source>
</evidence>
<evidence type="ECO:0000256" key="10">
    <source>
        <dbReference type="SAM" id="MobiDB-lite"/>
    </source>
</evidence>
<dbReference type="Gene3D" id="2.30.130.40">
    <property type="entry name" value="LON domain-like"/>
    <property type="match status" value="1"/>
</dbReference>
<dbReference type="InterPro" id="IPR020568">
    <property type="entry name" value="Ribosomal_Su5_D2-typ_SF"/>
</dbReference>
<dbReference type="EC" id="3.4.21.-" evidence="9"/>
<dbReference type="InterPro" id="IPR046336">
    <property type="entry name" value="Lon_prtase_N_sf"/>
</dbReference>
<dbReference type="Gene3D" id="3.40.50.300">
    <property type="entry name" value="P-loop containing nucleotide triphosphate hydrolases"/>
    <property type="match status" value="1"/>
</dbReference>
<dbReference type="FunFam" id="3.40.50.300:FF:000021">
    <property type="entry name" value="Lon protease homolog"/>
    <property type="match status" value="1"/>
</dbReference>
<evidence type="ECO:0000256" key="9">
    <source>
        <dbReference type="RuleBase" id="RU000592"/>
    </source>
</evidence>
<feature type="compositionally biased region" description="Basic and acidic residues" evidence="10">
    <location>
        <begin position="352"/>
        <end position="363"/>
    </location>
</feature>
<dbReference type="SUPFAM" id="SSF54211">
    <property type="entry name" value="Ribosomal protein S5 domain 2-like"/>
    <property type="match status" value="1"/>
</dbReference>
<evidence type="ECO:0000256" key="8">
    <source>
        <dbReference type="RuleBase" id="RU000591"/>
    </source>
</evidence>
<dbReference type="GO" id="GO:0006508">
    <property type="term" value="P:proteolysis"/>
    <property type="evidence" value="ECO:0007669"/>
    <property type="project" value="UniProtKB-KW"/>
</dbReference>
<dbReference type="Pfam" id="PF05362">
    <property type="entry name" value="Lon_C"/>
    <property type="match status" value="2"/>
</dbReference>
<dbReference type="Gene3D" id="1.20.58.1480">
    <property type="match status" value="1"/>
</dbReference>
<feature type="active site" evidence="7">
    <location>
        <position position="907"/>
    </location>
</feature>
<dbReference type="InterPro" id="IPR003111">
    <property type="entry name" value="Lon_prtase_N"/>
</dbReference>
<dbReference type="InterPro" id="IPR003593">
    <property type="entry name" value="AAA+_ATPase"/>
</dbReference>
<dbReference type="InterPro" id="IPR008268">
    <property type="entry name" value="Peptidase_S16_AS"/>
</dbReference>
<dbReference type="Gene3D" id="1.20.5.5270">
    <property type="match status" value="1"/>
</dbReference>
<dbReference type="SMART" id="SM00382">
    <property type="entry name" value="AAA"/>
    <property type="match status" value="1"/>
</dbReference>
<dbReference type="SUPFAM" id="SSF52540">
    <property type="entry name" value="P-loop containing nucleoside triphosphate hydrolases"/>
    <property type="match status" value="1"/>
</dbReference>
<sequence>MSSQSTPLLVLPLSSPHILFPGTQLKVAVDEYVGQQLVSLIRDAKGDNHNTKPVHVEVAAIPVLEKSTTGSNKKTDSDSDSELGLEMELYGWGCAAKIIRIQIARSSSATIATGGKYLVTLEGQSRVRILDSHPHSTKGLNTSDQNALRTCFVEYPPRGRNIPHREVVTEFKSAALKLLDHLAEGGINASGNASNDIEKQISITSSSRSHQRSSLARFATMVEEISDSQTPWLADLMVWSIIADYSDKLEFLSLYDPDTRLKRATELFVKYASISEVTQKIARSVDESLHKQQKEFFLRQQLAAIQRELAKLNSSRHSLDSDSISGARSGLGAGSRTSELDAEEGSDEEEMSDVRRRIEAMEPESEERRMAVREWRRMKRIPAQSVEYGVLRTYLEWLTSIPWPSSSNASGNIVNTKNNDSIIGIGNVDTNNDQFKDRSFLTLAREQLDKDHYGLDKIKQRLIEYLAVIRLRQLSEEAKAIGEASSDEARGMLKEISVGASDAKSTEKMGKELQLVNKTTTGVQPALKGRTTRRKGAGIKGPILLFVGPPGTGKTSLGQSIARALGRPFQRISLGGVRDEAEIRGHRRTYVASGPGLFVQALRKAGRLDPVILLDEIDKVGQINYHGDVSSALLEVLDPEQNHSFTDHYLSVPIDLSKVVFICTANSLDTISPPLLDRCEVITLSGYTFKEKEFIAKRWLVPKQVEANAMEEGGVELDEGVLKELVGGGRGEGGGKERQEWAEAVESGRKEAYDPKVRIEDLEMILGPSRGGENEEESEGGRDPKKGLVYGLVVMGGGNGGGGEGGIMPVETAVVPGGEGRLKLTGSLGEVIKESGEIALSWVKTNAYGLGITKEELGVKGMGTDEIESGKGEDLGMEWMKKDPLKVLGVDIHLHLPAGAQKKDGPSAGVAMVCAFVSLLTGAVVPTNVAMTGEITLRGRVTPVGGIKEKVLGAHRAHITKVILPYSNRKDVEYDVPSEVRDSIQFVFVRTVEEALEAAFGEGVLAAAARDRSRRNRNAGVRVRVGKNGEEFVESRL</sequence>
<accession>A0A286U8F1</accession>
<dbReference type="InterPro" id="IPR015947">
    <property type="entry name" value="PUA-like_sf"/>
</dbReference>
<dbReference type="InterPro" id="IPR027417">
    <property type="entry name" value="P-loop_NTPase"/>
</dbReference>
<dbReference type="PROSITE" id="PS51787">
    <property type="entry name" value="LON_N"/>
    <property type="match status" value="1"/>
</dbReference>
<dbReference type="PROSITE" id="PS01046">
    <property type="entry name" value="LON_SER"/>
    <property type="match status" value="1"/>
</dbReference>
<proteinExistence type="inferred from homology"/>
<reference evidence="13 14" key="1">
    <citation type="journal article" date="2017" name="Mol. Ecol.">
        <title>Comparative and population genomic landscape of Phellinus noxius: A hypervariable fungus causing root rot in trees.</title>
        <authorList>
            <person name="Chung C.L."/>
            <person name="Lee T.J."/>
            <person name="Akiba M."/>
            <person name="Lee H.H."/>
            <person name="Kuo T.H."/>
            <person name="Liu D."/>
            <person name="Ke H.M."/>
            <person name="Yokoi T."/>
            <person name="Roa M.B."/>
            <person name="Lu M.J."/>
            <person name="Chang Y.Y."/>
            <person name="Ann P.J."/>
            <person name="Tsai J.N."/>
            <person name="Chen C.Y."/>
            <person name="Tzean S.S."/>
            <person name="Ota Y."/>
            <person name="Hattori T."/>
            <person name="Sahashi N."/>
            <person name="Liou R.F."/>
            <person name="Kikuchi T."/>
            <person name="Tsai I.J."/>
        </authorList>
    </citation>
    <scope>NUCLEOTIDE SEQUENCE [LARGE SCALE GENOMIC DNA]</scope>
    <source>
        <strain evidence="13 14">FFPRI411160</strain>
    </source>
</reference>
<keyword evidence="14" id="KW-1185">Reference proteome</keyword>
<dbReference type="GO" id="GO:0030163">
    <property type="term" value="P:protein catabolic process"/>
    <property type="evidence" value="ECO:0007669"/>
    <property type="project" value="InterPro"/>
</dbReference>